<keyword evidence="2" id="KW-0223">Dioxygenase</keyword>
<dbReference type="Gene3D" id="2.60.120.620">
    <property type="entry name" value="q2cbj1_9rhob like domain"/>
    <property type="match status" value="1"/>
</dbReference>
<reference evidence="2 3" key="1">
    <citation type="submission" date="2021-03" db="EMBL/GenBank/DDBJ databases">
        <title>Complete genome of Parasphingorhabdus_sp.JHSY0214.</title>
        <authorList>
            <person name="Yoo J.H."/>
            <person name="Bae J.W."/>
        </authorList>
    </citation>
    <scope>NUCLEOTIDE SEQUENCE [LARGE SCALE GENOMIC DNA]</scope>
    <source>
        <strain evidence="2 3">JHSY0214</strain>
    </source>
</reference>
<gene>
    <name evidence="2" type="ORF">J4G78_11575</name>
</gene>
<sequence>MEFEARGITKCDGLASKADAIVARDLIYEIAAEHSLHQSTGWQRSQSRFGIPKPFRAAINALNHADHFPNLVSEELVKVAEGLLGEPVRPLAPGQQILFTLPEAVSWSVPNDVWHVDVPRLGDLGPSGVQMFTFLDDVQPKGGGTLVLAGSHRLMNNSHHLRSKELKRLLGREKYFQSLFDANRKPITHLEDTAGSVDDVDLEVVELTGQIGDVYFMDLRMLHTPAPNSAQTPRVMLTCRLPRTAVAAKLLDQGIS</sequence>
<dbReference type="PANTHER" id="PTHR20883:SF48">
    <property type="entry name" value="ECTOINE DIOXYGENASE"/>
    <property type="match status" value="1"/>
</dbReference>
<evidence type="ECO:0000313" key="2">
    <source>
        <dbReference type="EMBL" id="QTD54884.1"/>
    </source>
</evidence>
<dbReference type="SUPFAM" id="SSF51197">
    <property type="entry name" value="Clavaminate synthase-like"/>
    <property type="match status" value="1"/>
</dbReference>
<dbReference type="Proteomes" id="UP000663923">
    <property type="component" value="Chromosome"/>
</dbReference>
<keyword evidence="3" id="KW-1185">Reference proteome</keyword>
<name>A0ABX7T2X7_9SPHN</name>
<protein>
    <submittedName>
        <fullName evidence="2">Phytanoyl-CoA dioxygenase family protein</fullName>
    </submittedName>
</protein>
<evidence type="ECO:0000256" key="1">
    <source>
        <dbReference type="ARBA" id="ARBA00001954"/>
    </source>
</evidence>
<dbReference type="RefSeq" id="WP_207986714.1">
    <property type="nucleotide sequence ID" value="NZ_CP071794.1"/>
</dbReference>
<dbReference type="GO" id="GO:0051213">
    <property type="term" value="F:dioxygenase activity"/>
    <property type="evidence" value="ECO:0007669"/>
    <property type="project" value="UniProtKB-KW"/>
</dbReference>
<proteinExistence type="predicted"/>
<organism evidence="2 3">
    <name type="scientific">Parasphingorhabdus cellanae</name>
    <dbReference type="NCBI Taxonomy" id="2806553"/>
    <lineage>
        <taxon>Bacteria</taxon>
        <taxon>Pseudomonadati</taxon>
        <taxon>Pseudomonadota</taxon>
        <taxon>Alphaproteobacteria</taxon>
        <taxon>Sphingomonadales</taxon>
        <taxon>Sphingomonadaceae</taxon>
        <taxon>Parasphingorhabdus</taxon>
    </lineage>
</organism>
<dbReference type="Pfam" id="PF05721">
    <property type="entry name" value="PhyH"/>
    <property type="match status" value="1"/>
</dbReference>
<dbReference type="EMBL" id="CP071794">
    <property type="protein sequence ID" value="QTD54884.1"/>
    <property type="molecule type" value="Genomic_DNA"/>
</dbReference>
<keyword evidence="2" id="KW-0560">Oxidoreductase</keyword>
<evidence type="ECO:0000313" key="3">
    <source>
        <dbReference type="Proteomes" id="UP000663923"/>
    </source>
</evidence>
<accession>A0ABX7T2X7</accession>
<dbReference type="InterPro" id="IPR008775">
    <property type="entry name" value="Phytyl_CoA_dOase-like"/>
</dbReference>
<comment type="cofactor">
    <cofactor evidence="1">
        <name>Fe(2+)</name>
        <dbReference type="ChEBI" id="CHEBI:29033"/>
    </cofactor>
</comment>
<dbReference type="PANTHER" id="PTHR20883">
    <property type="entry name" value="PHYTANOYL-COA DIOXYGENASE DOMAIN CONTAINING 1"/>
    <property type="match status" value="1"/>
</dbReference>